<comment type="caution">
    <text evidence="4">The sequence shown here is derived from an EMBL/GenBank/DDBJ whole genome shotgun (WGS) entry which is preliminary data.</text>
</comment>
<gene>
    <name evidence="4" type="ORF">J5X75_11355</name>
</gene>
<dbReference type="PROSITE" id="PS51900">
    <property type="entry name" value="CB"/>
    <property type="match status" value="1"/>
</dbReference>
<dbReference type="EMBL" id="JAGFNS010000006">
    <property type="protein sequence ID" value="MBO3738120.1"/>
    <property type="molecule type" value="Genomic_DNA"/>
</dbReference>
<evidence type="ECO:0000259" key="3">
    <source>
        <dbReference type="PROSITE" id="PS51900"/>
    </source>
</evidence>
<proteinExistence type="predicted"/>
<dbReference type="Proteomes" id="UP000679690">
    <property type="component" value="Unassembled WGS sequence"/>
</dbReference>
<evidence type="ECO:0000256" key="2">
    <source>
        <dbReference type="PROSITE-ProRule" id="PRU01248"/>
    </source>
</evidence>
<dbReference type="InterPro" id="IPR011010">
    <property type="entry name" value="DNA_brk_join_enz"/>
</dbReference>
<organism evidence="4 5">
    <name type="scientific">Actinoplanes flavus</name>
    <dbReference type="NCBI Taxonomy" id="2820290"/>
    <lineage>
        <taxon>Bacteria</taxon>
        <taxon>Bacillati</taxon>
        <taxon>Actinomycetota</taxon>
        <taxon>Actinomycetes</taxon>
        <taxon>Micromonosporales</taxon>
        <taxon>Micromonosporaceae</taxon>
        <taxon>Actinoplanes</taxon>
    </lineage>
</organism>
<dbReference type="InterPro" id="IPR010998">
    <property type="entry name" value="Integrase_recombinase_N"/>
</dbReference>
<dbReference type="Gene3D" id="1.10.150.130">
    <property type="match status" value="1"/>
</dbReference>
<evidence type="ECO:0000256" key="1">
    <source>
        <dbReference type="ARBA" id="ARBA00023125"/>
    </source>
</evidence>
<keyword evidence="5" id="KW-1185">Reference proteome</keyword>
<protein>
    <recommendedName>
        <fullName evidence="3">Core-binding (CB) domain-containing protein</fullName>
    </recommendedName>
</protein>
<dbReference type="RefSeq" id="WP_208467308.1">
    <property type="nucleotide sequence ID" value="NZ_JAGFNS010000006.1"/>
</dbReference>
<name>A0ABS3UH61_9ACTN</name>
<feature type="domain" description="Core-binding (CB)" evidence="3">
    <location>
        <begin position="61"/>
        <end position="142"/>
    </location>
</feature>
<dbReference type="InterPro" id="IPR044068">
    <property type="entry name" value="CB"/>
</dbReference>
<accession>A0ABS3UH61</accession>
<dbReference type="SUPFAM" id="SSF56349">
    <property type="entry name" value="DNA breaking-rejoining enzymes"/>
    <property type="match status" value="1"/>
</dbReference>
<evidence type="ECO:0000313" key="4">
    <source>
        <dbReference type="EMBL" id="MBO3738120.1"/>
    </source>
</evidence>
<keyword evidence="1 2" id="KW-0238">DNA-binding</keyword>
<sequence length="152" mass="17416">MARGWVIPCTKGTGYTCYWIDPDKKQRQKSFRLKGDADSFRAKKERALDTGTYLEANRGAETVAALFERWATSRGVENSSVRQYLSMLNQAILPFFKAKTIGALKLADVQAWILWMRDVKRYAPQTLQTRFGYLSSALRWAVDNERVRSQPG</sequence>
<reference evidence="4 5" key="1">
    <citation type="submission" date="2021-03" db="EMBL/GenBank/DDBJ databases">
        <title>Actinoplanes flavus sp. nov., a novel actinomycete isolated from Coconut Palm rhizosphere soil.</title>
        <authorList>
            <person name="Luo X."/>
        </authorList>
    </citation>
    <scope>NUCLEOTIDE SEQUENCE [LARGE SCALE GENOMIC DNA]</scope>
    <source>
        <strain evidence="4 5">NEAU-H7</strain>
    </source>
</reference>
<evidence type="ECO:0000313" key="5">
    <source>
        <dbReference type="Proteomes" id="UP000679690"/>
    </source>
</evidence>